<evidence type="ECO:0000256" key="2">
    <source>
        <dbReference type="PROSITE-ProRule" id="PRU00708"/>
    </source>
</evidence>
<keyword evidence="4" id="KW-1185">Reference proteome</keyword>
<evidence type="ECO:0000256" key="1">
    <source>
        <dbReference type="ARBA" id="ARBA00022737"/>
    </source>
</evidence>
<evidence type="ECO:0000313" key="3">
    <source>
        <dbReference type="EMBL" id="KAJ7946622.1"/>
    </source>
</evidence>
<dbReference type="GO" id="GO:0003723">
    <property type="term" value="F:RNA binding"/>
    <property type="evidence" value="ECO:0007669"/>
    <property type="project" value="InterPro"/>
</dbReference>
<dbReference type="KEGG" id="qsa:O6P43_031522"/>
<dbReference type="EMBL" id="JARAOO010000013">
    <property type="protein sequence ID" value="KAJ7946622.1"/>
    <property type="molecule type" value="Genomic_DNA"/>
</dbReference>
<dbReference type="InterPro" id="IPR046960">
    <property type="entry name" value="PPR_At4g14850-like_plant"/>
</dbReference>
<accession>A0AAD7KVM3</accession>
<dbReference type="Pfam" id="PF01535">
    <property type="entry name" value="PPR"/>
    <property type="match status" value="1"/>
</dbReference>
<feature type="repeat" description="PPR" evidence="2">
    <location>
        <begin position="165"/>
        <end position="199"/>
    </location>
</feature>
<comment type="caution">
    <text evidence="3">The sequence shown here is derived from an EMBL/GenBank/DDBJ whole genome shotgun (WGS) entry which is preliminary data.</text>
</comment>
<dbReference type="InterPro" id="IPR011990">
    <property type="entry name" value="TPR-like_helical_dom_sf"/>
</dbReference>
<dbReference type="PANTHER" id="PTHR47926">
    <property type="entry name" value="PENTATRICOPEPTIDE REPEAT-CONTAINING PROTEIN"/>
    <property type="match status" value="1"/>
</dbReference>
<keyword evidence="1" id="KW-0677">Repeat</keyword>
<evidence type="ECO:0000313" key="4">
    <source>
        <dbReference type="Proteomes" id="UP001163823"/>
    </source>
</evidence>
<dbReference type="AlphaFoldDB" id="A0AAD7KVM3"/>
<gene>
    <name evidence="3" type="ORF">O6P43_031522</name>
</gene>
<protein>
    <submittedName>
        <fullName evidence="3">Pentatricopeptide repeat</fullName>
    </submittedName>
</protein>
<proteinExistence type="predicted"/>
<name>A0AAD7KVM3_QUISA</name>
<sequence>MAYAHQQLSINRKPRILLSHSQSPSSKTEILPPPRCSATTSRPLYRTSTTLNILVEPLLKQNPPRLLSYASIFQFLIGRNLLKLGQQIHGHMALRGIEPNAFLGAKMVAMCPEKTIGTYFRMHSSGLKGDNFTYPFVLKACADFSSSWIGKCVHGQSLRNGLQFDMYVGTSLIDMYVKCGGVEDAQKLFDKMSMRDISSWNVLIARLHEEWRNSCC</sequence>
<dbReference type="Proteomes" id="UP001163823">
    <property type="component" value="Chromosome 13"/>
</dbReference>
<dbReference type="GO" id="GO:0009451">
    <property type="term" value="P:RNA modification"/>
    <property type="evidence" value="ECO:0007669"/>
    <property type="project" value="InterPro"/>
</dbReference>
<dbReference type="PROSITE" id="PS51375">
    <property type="entry name" value="PPR"/>
    <property type="match status" value="1"/>
</dbReference>
<dbReference type="Gene3D" id="1.25.40.10">
    <property type="entry name" value="Tetratricopeptide repeat domain"/>
    <property type="match status" value="1"/>
</dbReference>
<reference evidence="3" key="1">
    <citation type="journal article" date="2023" name="Science">
        <title>Elucidation of the pathway for biosynthesis of saponin adjuvants from the soapbark tree.</title>
        <authorList>
            <person name="Reed J."/>
            <person name="Orme A."/>
            <person name="El-Demerdash A."/>
            <person name="Owen C."/>
            <person name="Martin L.B.B."/>
            <person name="Misra R.C."/>
            <person name="Kikuchi S."/>
            <person name="Rejzek M."/>
            <person name="Martin A.C."/>
            <person name="Harkess A."/>
            <person name="Leebens-Mack J."/>
            <person name="Louveau T."/>
            <person name="Stephenson M.J."/>
            <person name="Osbourn A."/>
        </authorList>
    </citation>
    <scope>NUCLEOTIDE SEQUENCE</scope>
    <source>
        <strain evidence="3">S10</strain>
    </source>
</reference>
<dbReference type="InterPro" id="IPR002885">
    <property type="entry name" value="PPR_rpt"/>
</dbReference>
<organism evidence="3 4">
    <name type="scientific">Quillaja saponaria</name>
    <name type="common">Soap bark tree</name>
    <dbReference type="NCBI Taxonomy" id="32244"/>
    <lineage>
        <taxon>Eukaryota</taxon>
        <taxon>Viridiplantae</taxon>
        <taxon>Streptophyta</taxon>
        <taxon>Embryophyta</taxon>
        <taxon>Tracheophyta</taxon>
        <taxon>Spermatophyta</taxon>
        <taxon>Magnoliopsida</taxon>
        <taxon>eudicotyledons</taxon>
        <taxon>Gunneridae</taxon>
        <taxon>Pentapetalae</taxon>
        <taxon>rosids</taxon>
        <taxon>fabids</taxon>
        <taxon>Fabales</taxon>
        <taxon>Quillajaceae</taxon>
        <taxon>Quillaja</taxon>
    </lineage>
</organism>